<name>A0A7J9G6W1_9ROSI</name>
<reference evidence="18 19" key="1">
    <citation type="journal article" date="2019" name="Genome Biol. Evol.">
        <title>Insights into the evolution of the New World diploid cottons (Gossypium, subgenus Houzingenia) based on genome sequencing.</title>
        <authorList>
            <person name="Grover C.E."/>
            <person name="Arick M.A. 2nd"/>
            <person name="Thrash A."/>
            <person name="Conover J.L."/>
            <person name="Sanders W.S."/>
            <person name="Peterson D.G."/>
            <person name="Frelichowski J.E."/>
            <person name="Scheffler J.A."/>
            <person name="Scheffler B.E."/>
            <person name="Wendel J.F."/>
        </authorList>
    </citation>
    <scope>NUCLEOTIDE SEQUENCE [LARGE SCALE GENOMIC DNA]</scope>
    <source>
        <strain evidence="18">0</strain>
        <tissue evidence="18">Leaf</tissue>
    </source>
</reference>
<evidence type="ECO:0000256" key="11">
    <source>
        <dbReference type="ARBA" id="ARBA00023136"/>
    </source>
</evidence>
<evidence type="ECO:0000256" key="14">
    <source>
        <dbReference type="PROSITE-ProRule" id="PRU10141"/>
    </source>
</evidence>
<dbReference type="SUPFAM" id="SSF56112">
    <property type="entry name" value="Protein kinase-like (PK-like)"/>
    <property type="match status" value="1"/>
</dbReference>
<feature type="region of interest" description="Disordered" evidence="15">
    <location>
        <begin position="582"/>
        <end position="627"/>
    </location>
</feature>
<keyword evidence="11 16" id="KW-0472">Membrane</keyword>
<evidence type="ECO:0000256" key="10">
    <source>
        <dbReference type="ARBA" id="ARBA00022989"/>
    </source>
</evidence>
<dbReference type="PANTHER" id="PTHR47982">
    <property type="entry name" value="PROLINE-RICH RECEPTOR-LIKE PROTEIN KINASE PERK4"/>
    <property type="match status" value="1"/>
</dbReference>
<feature type="binding site" evidence="14">
    <location>
        <position position="320"/>
    </location>
    <ligand>
        <name>ATP</name>
        <dbReference type="ChEBI" id="CHEBI:30616"/>
    </ligand>
</feature>
<feature type="region of interest" description="Disordered" evidence="15">
    <location>
        <begin position="211"/>
        <end position="270"/>
    </location>
</feature>
<feature type="transmembrane region" description="Helical" evidence="16">
    <location>
        <begin position="182"/>
        <end position="203"/>
    </location>
</feature>
<keyword evidence="7 14" id="KW-0547">Nucleotide-binding</keyword>
<keyword evidence="4" id="KW-0723">Serine/threonine-protein kinase</keyword>
<dbReference type="EC" id="2.7.11.1" evidence="2"/>
<feature type="non-terminal residue" evidence="18">
    <location>
        <position position="627"/>
    </location>
</feature>
<dbReference type="EMBL" id="JABFAD010000002">
    <property type="protein sequence ID" value="MBA0792864.1"/>
    <property type="molecule type" value="Genomic_DNA"/>
</dbReference>
<dbReference type="AlphaFoldDB" id="A0A7J9G6W1"/>
<dbReference type="InterPro" id="IPR047117">
    <property type="entry name" value="PERK1-13-like"/>
</dbReference>
<evidence type="ECO:0000256" key="12">
    <source>
        <dbReference type="ARBA" id="ARBA00047899"/>
    </source>
</evidence>
<organism evidence="18 19">
    <name type="scientific">Gossypium harknessii</name>
    <dbReference type="NCBI Taxonomy" id="34285"/>
    <lineage>
        <taxon>Eukaryota</taxon>
        <taxon>Viridiplantae</taxon>
        <taxon>Streptophyta</taxon>
        <taxon>Embryophyta</taxon>
        <taxon>Tracheophyta</taxon>
        <taxon>Spermatophyta</taxon>
        <taxon>Magnoliopsida</taxon>
        <taxon>eudicotyledons</taxon>
        <taxon>Gunneridae</taxon>
        <taxon>Pentapetalae</taxon>
        <taxon>rosids</taxon>
        <taxon>malvids</taxon>
        <taxon>Malvales</taxon>
        <taxon>Malvaceae</taxon>
        <taxon>Malvoideae</taxon>
        <taxon>Gossypium</taxon>
    </lineage>
</organism>
<keyword evidence="9 14" id="KW-0067">ATP-binding</keyword>
<dbReference type="PROSITE" id="PS00107">
    <property type="entry name" value="PROTEIN_KINASE_ATP"/>
    <property type="match status" value="1"/>
</dbReference>
<feature type="compositionally biased region" description="Low complexity" evidence="15">
    <location>
        <begin position="98"/>
        <end position="172"/>
    </location>
</feature>
<dbReference type="InterPro" id="IPR011009">
    <property type="entry name" value="Kinase-like_dom_sf"/>
</dbReference>
<protein>
    <recommendedName>
        <fullName evidence="2">non-specific serine/threonine protein kinase</fullName>
        <ecNumber evidence="2">2.7.11.1</ecNumber>
    </recommendedName>
</protein>
<dbReference type="Gene3D" id="3.30.200.20">
    <property type="entry name" value="Phosphorylase Kinase, domain 1"/>
    <property type="match status" value="1"/>
</dbReference>
<feature type="domain" description="Protein kinase" evidence="17">
    <location>
        <begin position="292"/>
        <end position="547"/>
    </location>
</feature>
<dbReference type="Proteomes" id="UP000593560">
    <property type="component" value="Unassembled WGS sequence"/>
</dbReference>
<keyword evidence="5" id="KW-0808">Transferase</keyword>
<proteinExistence type="predicted"/>
<feature type="compositionally biased region" description="Polar residues" evidence="15">
    <location>
        <begin position="604"/>
        <end position="614"/>
    </location>
</feature>
<feature type="compositionally biased region" description="Polar residues" evidence="15">
    <location>
        <begin position="243"/>
        <end position="262"/>
    </location>
</feature>
<evidence type="ECO:0000256" key="8">
    <source>
        <dbReference type="ARBA" id="ARBA00022777"/>
    </source>
</evidence>
<evidence type="ECO:0000256" key="13">
    <source>
        <dbReference type="ARBA" id="ARBA00048679"/>
    </source>
</evidence>
<dbReference type="PROSITE" id="PS50011">
    <property type="entry name" value="PROTEIN_KINASE_DOM"/>
    <property type="match status" value="1"/>
</dbReference>
<dbReference type="GO" id="GO:0005524">
    <property type="term" value="F:ATP binding"/>
    <property type="evidence" value="ECO:0007669"/>
    <property type="project" value="UniProtKB-UniRule"/>
</dbReference>
<feature type="region of interest" description="Disordered" evidence="15">
    <location>
        <begin position="1"/>
        <end position="173"/>
    </location>
</feature>
<evidence type="ECO:0000256" key="16">
    <source>
        <dbReference type="SAM" id="Phobius"/>
    </source>
</evidence>
<comment type="catalytic activity">
    <reaction evidence="13">
        <text>L-seryl-[protein] + ATP = O-phospho-L-seryl-[protein] + ADP + H(+)</text>
        <dbReference type="Rhea" id="RHEA:17989"/>
        <dbReference type="Rhea" id="RHEA-COMP:9863"/>
        <dbReference type="Rhea" id="RHEA-COMP:11604"/>
        <dbReference type="ChEBI" id="CHEBI:15378"/>
        <dbReference type="ChEBI" id="CHEBI:29999"/>
        <dbReference type="ChEBI" id="CHEBI:30616"/>
        <dbReference type="ChEBI" id="CHEBI:83421"/>
        <dbReference type="ChEBI" id="CHEBI:456216"/>
        <dbReference type="EC" id="2.7.11.1"/>
    </reaction>
</comment>
<dbReference type="InterPro" id="IPR001245">
    <property type="entry name" value="Ser-Thr/Tyr_kinase_cat_dom"/>
</dbReference>
<evidence type="ECO:0000256" key="1">
    <source>
        <dbReference type="ARBA" id="ARBA00004162"/>
    </source>
</evidence>
<keyword evidence="19" id="KW-1185">Reference proteome</keyword>
<comment type="catalytic activity">
    <reaction evidence="12">
        <text>L-threonyl-[protein] + ATP = O-phospho-L-threonyl-[protein] + ADP + H(+)</text>
        <dbReference type="Rhea" id="RHEA:46608"/>
        <dbReference type="Rhea" id="RHEA-COMP:11060"/>
        <dbReference type="Rhea" id="RHEA-COMP:11605"/>
        <dbReference type="ChEBI" id="CHEBI:15378"/>
        <dbReference type="ChEBI" id="CHEBI:30013"/>
        <dbReference type="ChEBI" id="CHEBI:30616"/>
        <dbReference type="ChEBI" id="CHEBI:61977"/>
        <dbReference type="ChEBI" id="CHEBI:456216"/>
        <dbReference type="EC" id="2.7.11.1"/>
    </reaction>
</comment>
<dbReference type="GO" id="GO:0005886">
    <property type="term" value="C:plasma membrane"/>
    <property type="evidence" value="ECO:0007669"/>
    <property type="project" value="UniProtKB-SubCell"/>
</dbReference>
<keyword evidence="8" id="KW-0418">Kinase</keyword>
<dbReference type="PANTHER" id="PTHR47982:SF44">
    <property type="entry name" value="PROLINE-RICH RECEPTOR-LIKE PROTEIN KINASE PERK13-RELATED"/>
    <property type="match status" value="1"/>
</dbReference>
<evidence type="ECO:0000256" key="5">
    <source>
        <dbReference type="ARBA" id="ARBA00022679"/>
    </source>
</evidence>
<keyword evidence="3" id="KW-1003">Cell membrane</keyword>
<evidence type="ECO:0000256" key="4">
    <source>
        <dbReference type="ARBA" id="ARBA00022527"/>
    </source>
</evidence>
<accession>A0A7J9G6W1</accession>
<evidence type="ECO:0000256" key="3">
    <source>
        <dbReference type="ARBA" id="ARBA00022475"/>
    </source>
</evidence>
<keyword evidence="6 16" id="KW-0812">Transmembrane</keyword>
<evidence type="ECO:0000256" key="7">
    <source>
        <dbReference type="ARBA" id="ARBA00022741"/>
    </source>
</evidence>
<evidence type="ECO:0000256" key="15">
    <source>
        <dbReference type="SAM" id="MobiDB-lite"/>
    </source>
</evidence>
<evidence type="ECO:0000256" key="6">
    <source>
        <dbReference type="ARBA" id="ARBA00022692"/>
    </source>
</evidence>
<evidence type="ECO:0000256" key="9">
    <source>
        <dbReference type="ARBA" id="ARBA00022840"/>
    </source>
</evidence>
<evidence type="ECO:0000313" key="19">
    <source>
        <dbReference type="Proteomes" id="UP000593560"/>
    </source>
</evidence>
<dbReference type="InterPro" id="IPR017441">
    <property type="entry name" value="Protein_kinase_ATP_BS"/>
</dbReference>
<comment type="subcellular location">
    <subcellularLocation>
        <location evidence="1">Cell membrane</location>
        <topology evidence="1">Single-pass membrane protein</topology>
    </subcellularLocation>
</comment>
<dbReference type="InterPro" id="IPR000719">
    <property type="entry name" value="Prot_kinase_dom"/>
</dbReference>
<dbReference type="FunFam" id="3.30.200.20:FF:000212">
    <property type="entry name" value="Proline-rich receptor-like protein kinase PERK8"/>
    <property type="match status" value="1"/>
</dbReference>
<feature type="compositionally biased region" description="Pro residues" evidence="15">
    <location>
        <begin position="1"/>
        <end position="14"/>
    </location>
</feature>
<feature type="compositionally biased region" description="Low complexity" evidence="15">
    <location>
        <begin position="30"/>
        <end position="56"/>
    </location>
</feature>
<dbReference type="OrthoDB" id="4062651at2759"/>
<sequence length="627" mass="68001">PPAPQENESPPPPSSSSTPSSSKPPPSPQTPKQQQSPPATPQTQNPPKQQQQKRQSPPAPNTHSKESSQSSSGSSSSSSSSSPDNSTKSSPSPPRPSPGTSQSQSSANSTSSSPQISSSAPANGSSTTSSSISSPKALGPTTLSTSKSPSPNSSDGSSPSGGSNNSKQNNVSGHDKTLNYEGVIAATVVGVLVVVFIILFFYLRGRKKNRKSPYANYNRPPPTNFLVTSDAQVGHSPQHDTFHYNSQLHGQESSMVNSPQKEQNYHGPDSGIMAGSKTYFTYEELMEMTNGFARQNIIGEGGFGCVFKGWMADGRVVAVKQLKAGSGQGEREFRAEVEIISRVHHRHLVSLVGYSMAEKQRLLIYEFVPNNTLEHHLHAKELSLLEWDKRVKIALGAAKGLAYLHEDYFGLARLNDTSQTHVSTRVMGTFGYLAPEYASSGKLTDRSDVYSFGVVLLELITGRKPIDSTQPLGDESLVEWARPLLIQALESGDFGELIDPRLKKHYVKSEMVRMVEAAAACVRHSSSKRPRMALVVRALDFEGDPDLSNGVKYGDSIAYDSGKYSEEIAEFRRMGLSSTENSSEIDMYSSEYNSKEMEPGQSDFWKSQNSSGDYTSGELETRALKTR</sequence>
<dbReference type="Gene3D" id="1.10.510.10">
    <property type="entry name" value="Transferase(Phosphotransferase) domain 1"/>
    <property type="match status" value="1"/>
</dbReference>
<evidence type="ECO:0000259" key="17">
    <source>
        <dbReference type="PROSITE" id="PS50011"/>
    </source>
</evidence>
<comment type="caution">
    <text evidence="18">The sequence shown here is derived from an EMBL/GenBank/DDBJ whole genome shotgun (WGS) entry which is preliminary data.</text>
</comment>
<gene>
    <name evidence="18" type="ORF">Gohar_017325</name>
</gene>
<feature type="compositionally biased region" description="Low complexity" evidence="15">
    <location>
        <begin position="67"/>
        <end position="90"/>
    </location>
</feature>
<evidence type="ECO:0000313" key="18">
    <source>
        <dbReference type="EMBL" id="MBA0792864.1"/>
    </source>
</evidence>
<evidence type="ECO:0000256" key="2">
    <source>
        <dbReference type="ARBA" id="ARBA00012513"/>
    </source>
</evidence>
<keyword evidence="10 16" id="KW-1133">Transmembrane helix</keyword>
<dbReference type="Pfam" id="PF07714">
    <property type="entry name" value="PK_Tyr_Ser-Thr"/>
    <property type="match status" value="2"/>
</dbReference>
<dbReference type="GO" id="GO:0004674">
    <property type="term" value="F:protein serine/threonine kinase activity"/>
    <property type="evidence" value="ECO:0007669"/>
    <property type="project" value="UniProtKB-KW"/>
</dbReference>